<comment type="subcellular location">
    <subcellularLocation>
        <location evidence="1 7">Cell inner membrane</location>
        <topology evidence="1 7">Multi-pass membrane protein</topology>
    </subcellularLocation>
</comment>
<keyword evidence="5 7" id="KW-1133">Transmembrane helix</keyword>
<feature type="transmembrane region" description="Helical" evidence="7">
    <location>
        <begin position="308"/>
        <end position="328"/>
    </location>
</feature>
<dbReference type="Pfam" id="PF06808">
    <property type="entry name" value="DctM"/>
    <property type="match status" value="1"/>
</dbReference>
<feature type="transmembrane region" description="Helical" evidence="7">
    <location>
        <begin position="275"/>
        <end position="296"/>
    </location>
</feature>
<keyword evidence="7" id="KW-0813">Transport</keyword>
<comment type="subunit">
    <text evidence="7">The complex comprises the extracytoplasmic solute receptor protein and the two transmembrane proteins.</text>
</comment>
<evidence type="ECO:0000256" key="5">
    <source>
        <dbReference type="ARBA" id="ARBA00022989"/>
    </source>
</evidence>
<dbReference type="PIRSF" id="PIRSF006066">
    <property type="entry name" value="HI0050"/>
    <property type="match status" value="1"/>
</dbReference>
<feature type="domain" description="TRAP C4-dicarboxylate transport system permease DctM subunit" evidence="8">
    <location>
        <begin position="8"/>
        <end position="411"/>
    </location>
</feature>
<comment type="caution">
    <text evidence="9">The sequence shown here is derived from an EMBL/GenBank/DDBJ whole genome shotgun (WGS) entry which is preliminary data.</text>
</comment>
<keyword evidence="6 7" id="KW-0472">Membrane</keyword>
<organism evidence="9 10">
    <name type="scientific">Hoeflea poritis</name>
    <dbReference type="NCBI Taxonomy" id="2993659"/>
    <lineage>
        <taxon>Bacteria</taxon>
        <taxon>Pseudomonadati</taxon>
        <taxon>Pseudomonadota</taxon>
        <taxon>Alphaproteobacteria</taxon>
        <taxon>Hyphomicrobiales</taxon>
        <taxon>Rhizobiaceae</taxon>
        <taxon>Hoeflea</taxon>
    </lineage>
</organism>
<comment type="function">
    <text evidence="7">Part of the tripartite ATP-independent periplasmic (TRAP) transport system.</text>
</comment>
<keyword evidence="4 7" id="KW-0812">Transmembrane</keyword>
<feature type="transmembrane region" description="Helical" evidence="7">
    <location>
        <begin position="240"/>
        <end position="263"/>
    </location>
</feature>
<dbReference type="NCBIfam" id="TIGR00786">
    <property type="entry name" value="dctM"/>
    <property type="match status" value="1"/>
</dbReference>
<keyword evidence="10" id="KW-1185">Reference proteome</keyword>
<evidence type="ECO:0000256" key="3">
    <source>
        <dbReference type="ARBA" id="ARBA00022519"/>
    </source>
</evidence>
<evidence type="ECO:0000256" key="6">
    <source>
        <dbReference type="ARBA" id="ARBA00023136"/>
    </source>
</evidence>
<dbReference type="RefSeq" id="WP_271087818.1">
    <property type="nucleotide sequence ID" value="NZ_JAPJZH010000001.1"/>
</dbReference>
<proteinExistence type="inferred from homology"/>
<feature type="transmembrane region" description="Helical" evidence="7">
    <location>
        <begin position="134"/>
        <end position="157"/>
    </location>
</feature>
<name>A0ABT4VJU0_9HYPH</name>
<evidence type="ECO:0000256" key="2">
    <source>
        <dbReference type="ARBA" id="ARBA00022475"/>
    </source>
</evidence>
<gene>
    <name evidence="9" type="ORF">OOZ53_03005</name>
</gene>
<feature type="transmembrane region" description="Helical" evidence="7">
    <location>
        <begin position="335"/>
        <end position="351"/>
    </location>
</feature>
<reference evidence="9" key="1">
    <citation type="submission" date="2022-11" db="EMBL/GenBank/DDBJ databases">
        <title>Hoeflea poritis sp. nov., isolated from scleractinian coral Porites lutea.</title>
        <authorList>
            <person name="Zhang G."/>
            <person name="Wei Q."/>
            <person name="Cai L."/>
        </authorList>
    </citation>
    <scope>NUCLEOTIDE SEQUENCE</scope>
    <source>
        <strain evidence="9">E7-10</strain>
    </source>
</reference>
<evidence type="ECO:0000259" key="8">
    <source>
        <dbReference type="Pfam" id="PF06808"/>
    </source>
</evidence>
<keyword evidence="3 7" id="KW-0997">Cell inner membrane</keyword>
<dbReference type="InterPro" id="IPR010656">
    <property type="entry name" value="DctM"/>
</dbReference>
<protein>
    <recommendedName>
        <fullName evidence="7">TRAP transporter large permease protein</fullName>
    </recommendedName>
</protein>
<feature type="transmembrane region" description="Helical" evidence="7">
    <location>
        <begin position="210"/>
        <end position="234"/>
    </location>
</feature>
<feature type="transmembrane region" description="Helical" evidence="7">
    <location>
        <begin position="357"/>
        <end position="379"/>
    </location>
</feature>
<comment type="similarity">
    <text evidence="7">Belongs to the TRAP transporter large permease family.</text>
</comment>
<evidence type="ECO:0000313" key="9">
    <source>
        <dbReference type="EMBL" id="MDA4844298.1"/>
    </source>
</evidence>
<evidence type="ECO:0000313" key="10">
    <source>
        <dbReference type="Proteomes" id="UP001148313"/>
    </source>
</evidence>
<accession>A0ABT4VJU0</accession>
<dbReference type="InterPro" id="IPR004681">
    <property type="entry name" value="TRAP_DctM"/>
</dbReference>
<keyword evidence="2" id="KW-1003">Cell membrane</keyword>
<comment type="caution">
    <text evidence="7">Lacks conserved residue(s) required for the propagation of feature annotation.</text>
</comment>
<dbReference type="PANTHER" id="PTHR33362:SF5">
    <property type="entry name" value="C4-DICARBOXYLATE TRAP TRANSPORTER LARGE PERMEASE PROTEIN DCTM"/>
    <property type="match status" value="1"/>
</dbReference>
<feature type="transmembrane region" description="Helical" evidence="7">
    <location>
        <begin position="391"/>
        <end position="412"/>
    </location>
</feature>
<dbReference type="PANTHER" id="PTHR33362">
    <property type="entry name" value="SIALIC ACID TRAP TRANSPORTER PERMEASE PROTEIN SIAT-RELATED"/>
    <property type="match status" value="1"/>
</dbReference>
<dbReference type="Proteomes" id="UP001148313">
    <property type="component" value="Unassembled WGS sequence"/>
</dbReference>
<feature type="transmembrane region" description="Helical" evidence="7">
    <location>
        <begin position="47"/>
        <end position="69"/>
    </location>
</feature>
<sequence>MTAAMIICGLLLLLVLRVPVAFAMGGLGVFLLWIYPLPLNAVPQRLFGTMDSFELLAVPMFLLMSNVLLKGNIGRDLFAAVQSWVGHWPGGLGIATVLSCGLFSAVSGSSVATAATIGTVAMPEMTRRGYDRSFVLGLLAAGGTLGILIPPSIPLILYGVITETSIPTLFLAGIGPGLFLCLAFILYGFARASLGDKFERSDPASGPERLRATLMALPTVALAVAVIGSIYLGIATPSESAAVGFVLALAMTAAMRRMTFALLQQAVHDAMKTTAMIFLIVAGAKVFSYAITIYRIPQDISSMLAANISEAGLFVLAVGLVLLVLGLFLESLSMLLIMVPVLFPALVAVGIDPIWFGIFFVVLIETALITPPVGMNLFVLQGVGKADLQEVVRGALPFVGILLATAVLLWFWKGLALWIPYGM</sequence>
<evidence type="ECO:0000256" key="4">
    <source>
        <dbReference type="ARBA" id="ARBA00022692"/>
    </source>
</evidence>
<dbReference type="EMBL" id="JAPJZH010000001">
    <property type="protein sequence ID" value="MDA4844298.1"/>
    <property type="molecule type" value="Genomic_DNA"/>
</dbReference>
<evidence type="ECO:0000256" key="7">
    <source>
        <dbReference type="RuleBase" id="RU369079"/>
    </source>
</evidence>
<evidence type="ECO:0000256" key="1">
    <source>
        <dbReference type="ARBA" id="ARBA00004429"/>
    </source>
</evidence>
<feature type="transmembrane region" description="Helical" evidence="7">
    <location>
        <begin position="169"/>
        <end position="189"/>
    </location>
</feature>